<evidence type="ECO:0000256" key="2">
    <source>
        <dbReference type="ARBA" id="ARBA00012573"/>
    </source>
</evidence>
<dbReference type="GO" id="GO:0000213">
    <property type="term" value="F:tRNA-intron lyase activity"/>
    <property type="evidence" value="ECO:0007669"/>
    <property type="project" value="UniProtKB-EC"/>
</dbReference>
<feature type="non-terminal residue" evidence="6">
    <location>
        <position position="105"/>
    </location>
</feature>
<dbReference type="GO" id="GO:0000214">
    <property type="term" value="C:tRNA-intron endonuclease complex"/>
    <property type="evidence" value="ECO:0007669"/>
    <property type="project" value="TreeGrafter"/>
</dbReference>
<dbReference type="PANTHER" id="PTHR21227:SF0">
    <property type="entry name" value="TRNA-SPLICING ENDONUCLEASE SUBUNIT SEN2"/>
    <property type="match status" value="1"/>
</dbReference>
<dbReference type="InterPro" id="IPR006678">
    <property type="entry name" value="tRNA_intron_Endonuc_N"/>
</dbReference>
<organism evidence="6 7">
    <name type="scientific">Paramuricea clavata</name>
    <name type="common">Red gorgonian</name>
    <name type="synonym">Violescent sea-whip</name>
    <dbReference type="NCBI Taxonomy" id="317549"/>
    <lineage>
        <taxon>Eukaryota</taxon>
        <taxon>Metazoa</taxon>
        <taxon>Cnidaria</taxon>
        <taxon>Anthozoa</taxon>
        <taxon>Octocorallia</taxon>
        <taxon>Malacalcyonacea</taxon>
        <taxon>Plexauridae</taxon>
        <taxon>Paramuricea</taxon>
    </lineage>
</organism>
<dbReference type="Pfam" id="PF02778">
    <property type="entry name" value="tRNA_int_endo_N"/>
    <property type="match status" value="1"/>
</dbReference>
<feature type="non-terminal residue" evidence="6">
    <location>
        <position position="1"/>
    </location>
</feature>
<dbReference type="Proteomes" id="UP001152795">
    <property type="component" value="Unassembled WGS sequence"/>
</dbReference>
<proteinExistence type="inferred from homology"/>
<keyword evidence="6" id="KW-0255">Endonuclease</keyword>
<dbReference type="GO" id="GO:0003676">
    <property type="term" value="F:nucleic acid binding"/>
    <property type="evidence" value="ECO:0007669"/>
    <property type="project" value="InterPro"/>
</dbReference>
<dbReference type="Gene3D" id="3.40.1350.10">
    <property type="match status" value="1"/>
</dbReference>
<comment type="catalytic activity">
    <reaction evidence="3">
        <text>pretRNA = a 3'-half-tRNA molecule with a 5'-OH end + a 5'-half-tRNA molecule with a 2',3'-cyclic phosphate end + an intron with a 2',3'-cyclic phosphate and a 5'-hydroxyl terminus.</text>
        <dbReference type="EC" id="4.6.1.16"/>
    </reaction>
</comment>
<dbReference type="GO" id="GO:0000379">
    <property type="term" value="P:tRNA-type intron splice site recognition and cleavage"/>
    <property type="evidence" value="ECO:0007669"/>
    <property type="project" value="TreeGrafter"/>
</dbReference>
<dbReference type="EC" id="4.6.1.16" evidence="2"/>
<feature type="domain" description="tRNA intron endonuclease catalytic" evidence="4">
    <location>
        <begin position="58"/>
        <end position="102"/>
    </location>
</feature>
<feature type="domain" description="tRNA intron endonuclease N-terminal" evidence="5">
    <location>
        <begin position="11"/>
        <end position="48"/>
    </location>
</feature>
<evidence type="ECO:0000313" key="7">
    <source>
        <dbReference type="Proteomes" id="UP001152795"/>
    </source>
</evidence>
<keyword evidence="6" id="KW-0378">Hydrolase</keyword>
<keyword evidence="7" id="KW-1185">Reference proteome</keyword>
<evidence type="ECO:0000256" key="1">
    <source>
        <dbReference type="ARBA" id="ARBA00008078"/>
    </source>
</evidence>
<dbReference type="InterPro" id="IPR011856">
    <property type="entry name" value="tRNA_endonuc-like_dom_sf"/>
</dbReference>
<evidence type="ECO:0000313" key="6">
    <source>
        <dbReference type="EMBL" id="CAB4045269.1"/>
    </source>
</evidence>
<dbReference type="GO" id="GO:0005737">
    <property type="term" value="C:cytoplasm"/>
    <property type="evidence" value="ECO:0007669"/>
    <property type="project" value="TreeGrafter"/>
</dbReference>
<dbReference type="InterPro" id="IPR006676">
    <property type="entry name" value="tRNA_splic"/>
</dbReference>
<comment type="caution">
    <text evidence="6">The sequence shown here is derived from an EMBL/GenBank/DDBJ whole genome shotgun (WGS) entry which is preliminary data.</text>
</comment>
<comment type="similarity">
    <text evidence="1">Belongs to the tRNA-intron endonuclease family.</text>
</comment>
<evidence type="ECO:0000259" key="4">
    <source>
        <dbReference type="Pfam" id="PF01974"/>
    </source>
</evidence>
<dbReference type="CDD" id="cd22363">
    <property type="entry name" value="tRNA-intron_lyase_C"/>
    <property type="match status" value="1"/>
</dbReference>
<dbReference type="Pfam" id="PF01974">
    <property type="entry name" value="tRNA_int_endo"/>
    <property type="match status" value="1"/>
</dbReference>
<protein>
    <recommendedName>
        <fullName evidence="2">tRNA-intron lyase</fullName>
        <ecNumber evidence="2">4.6.1.16</ecNumber>
    </recommendedName>
</protein>
<evidence type="ECO:0000256" key="3">
    <source>
        <dbReference type="ARBA" id="ARBA00034031"/>
    </source>
</evidence>
<gene>
    <name evidence="6" type="ORF">PACLA_8A089553</name>
</gene>
<dbReference type="InterPro" id="IPR036167">
    <property type="entry name" value="tRNA_intron_Endo_cat-like_sf"/>
</dbReference>
<sequence>DLKPVKPDPYKIYEFLQLTLEEAFFLSFGLGCLSIAHAEQKLSLSSMWSEFCRRNVDFVRNYVAYHYYRSKGWVPQVGLKYGTDLVLYKKGMPFFHSSYAVVTTM</sequence>
<accession>A0A6S7LVH0</accession>
<name>A0A6S7LVH0_PARCT</name>
<dbReference type="AlphaFoldDB" id="A0A6S7LVH0"/>
<keyword evidence="6" id="KW-0540">Nuclease</keyword>
<dbReference type="InterPro" id="IPR006677">
    <property type="entry name" value="tRNA_intron_Endonuc_cat-like"/>
</dbReference>
<reference evidence="6" key="1">
    <citation type="submission" date="2020-04" db="EMBL/GenBank/DDBJ databases">
        <authorList>
            <person name="Alioto T."/>
            <person name="Alioto T."/>
            <person name="Gomez Garrido J."/>
        </authorList>
    </citation>
    <scope>NUCLEOTIDE SEQUENCE</scope>
    <source>
        <strain evidence="6">A484AB</strain>
    </source>
</reference>
<evidence type="ECO:0000259" key="5">
    <source>
        <dbReference type="Pfam" id="PF02778"/>
    </source>
</evidence>
<dbReference type="EMBL" id="CACRXK020038497">
    <property type="protein sequence ID" value="CAB4045269.1"/>
    <property type="molecule type" value="Genomic_DNA"/>
</dbReference>
<dbReference type="OrthoDB" id="10249562at2759"/>
<dbReference type="PANTHER" id="PTHR21227">
    <property type="entry name" value="TRNA-SPLICING ENDONUCLEASE SUBUNIT SEN2"/>
    <property type="match status" value="1"/>
</dbReference>
<dbReference type="SUPFAM" id="SSF53032">
    <property type="entry name" value="tRNA-intron endonuclease catalytic domain-like"/>
    <property type="match status" value="1"/>
</dbReference>